<name>A0A1Y1UBX6_9TREE</name>
<evidence type="ECO:0000313" key="3">
    <source>
        <dbReference type="Proteomes" id="UP000193218"/>
    </source>
</evidence>
<feature type="region of interest" description="Disordered" evidence="1">
    <location>
        <begin position="86"/>
        <end position="161"/>
    </location>
</feature>
<feature type="compositionally biased region" description="Low complexity" evidence="1">
    <location>
        <begin position="116"/>
        <end position="126"/>
    </location>
</feature>
<feature type="compositionally biased region" description="Basic residues" evidence="1">
    <location>
        <begin position="193"/>
        <end position="210"/>
    </location>
</feature>
<gene>
    <name evidence="2" type="ORF">BD324DRAFT_630604</name>
</gene>
<dbReference type="RefSeq" id="XP_021869712.1">
    <property type="nucleotide sequence ID" value="XM_022016343.1"/>
</dbReference>
<dbReference type="GeneID" id="33558152"/>
<proteinExistence type="predicted"/>
<feature type="region of interest" description="Disordered" evidence="1">
    <location>
        <begin position="7"/>
        <end position="65"/>
    </location>
</feature>
<organism evidence="2 3">
    <name type="scientific">Kockovaella imperatae</name>
    <dbReference type="NCBI Taxonomy" id="4999"/>
    <lineage>
        <taxon>Eukaryota</taxon>
        <taxon>Fungi</taxon>
        <taxon>Dikarya</taxon>
        <taxon>Basidiomycota</taxon>
        <taxon>Agaricomycotina</taxon>
        <taxon>Tremellomycetes</taxon>
        <taxon>Tremellales</taxon>
        <taxon>Cuniculitremaceae</taxon>
        <taxon>Kockovaella</taxon>
    </lineage>
</organism>
<accession>A0A1Y1UBX6</accession>
<dbReference type="InParanoid" id="A0A1Y1UBX6"/>
<dbReference type="Proteomes" id="UP000193218">
    <property type="component" value="Unassembled WGS sequence"/>
</dbReference>
<comment type="caution">
    <text evidence="2">The sequence shown here is derived from an EMBL/GenBank/DDBJ whole genome shotgun (WGS) entry which is preliminary data.</text>
</comment>
<dbReference type="EMBL" id="NBSH01000010">
    <property type="protein sequence ID" value="ORX35548.1"/>
    <property type="molecule type" value="Genomic_DNA"/>
</dbReference>
<feature type="compositionally biased region" description="Polar residues" evidence="1">
    <location>
        <begin position="20"/>
        <end position="29"/>
    </location>
</feature>
<feature type="compositionally biased region" description="Polar residues" evidence="1">
    <location>
        <begin position="94"/>
        <end position="107"/>
    </location>
</feature>
<reference evidence="2 3" key="1">
    <citation type="submission" date="2017-03" db="EMBL/GenBank/DDBJ databases">
        <title>Widespread Adenine N6-methylation of Active Genes in Fungi.</title>
        <authorList>
            <consortium name="DOE Joint Genome Institute"/>
            <person name="Mondo S.J."/>
            <person name="Dannebaum R.O."/>
            <person name="Kuo R.C."/>
            <person name="Louie K.B."/>
            <person name="Bewick A.J."/>
            <person name="Labutti K."/>
            <person name="Haridas S."/>
            <person name="Kuo A."/>
            <person name="Salamov A."/>
            <person name="Ahrendt S.R."/>
            <person name="Lau R."/>
            <person name="Bowen B.P."/>
            <person name="Lipzen A."/>
            <person name="Sullivan W."/>
            <person name="Andreopoulos W.B."/>
            <person name="Clum A."/>
            <person name="Lindquist E."/>
            <person name="Daum C."/>
            <person name="Northen T.R."/>
            <person name="Ramamoorthy G."/>
            <person name="Schmitz R.J."/>
            <person name="Gryganskyi A."/>
            <person name="Culley D."/>
            <person name="Magnuson J."/>
            <person name="James T.Y."/>
            <person name="O'Malley M.A."/>
            <person name="Stajich J.E."/>
            <person name="Spatafora J.W."/>
            <person name="Visel A."/>
            <person name="Grigoriev I.V."/>
        </authorList>
    </citation>
    <scope>NUCLEOTIDE SEQUENCE [LARGE SCALE GENOMIC DNA]</scope>
    <source>
        <strain evidence="2 3">NRRL Y-17943</strain>
    </source>
</reference>
<evidence type="ECO:0000313" key="2">
    <source>
        <dbReference type="EMBL" id="ORX35548.1"/>
    </source>
</evidence>
<evidence type="ECO:0000256" key="1">
    <source>
        <dbReference type="SAM" id="MobiDB-lite"/>
    </source>
</evidence>
<protein>
    <submittedName>
        <fullName evidence="2">Uncharacterized protein</fullName>
    </submittedName>
</protein>
<dbReference type="OrthoDB" id="2575540at2759"/>
<keyword evidence="3" id="KW-1185">Reference proteome</keyword>
<feature type="region of interest" description="Disordered" evidence="1">
    <location>
        <begin position="173"/>
        <end position="210"/>
    </location>
</feature>
<dbReference type="AlphaFoldDB" id="A0A1Y1UBX6"/>
<sequence>MGFFNFLPCCGPRKKERQDSSSTNESTSLLPPAREASILSDGTHNGQGPGMYGSLEPTPLNGLTGEQRARIEEIGREATNQMLHITALPPRHPSGQSRHTSTTTPGGTASDPFDNSTAPSSRSTSRPPSPSPVRTKEDSGMLRTSTLESEEGGGGHTAAGVVMAEDGVQVIRKSLFGPGGPGLAPGRDASRRTSGRGRGGKGGKPKPKAK</sequence>